<evidence type="ECO:0000256" key="3">
    <source>
        <dbReference type="ARBA" id="ARBA00022741"/>
    </source>
</evidence>
<accession>A0ABN1VZL8</accession>
<dbReference type="RefSeq" id="WP_343926442.1">
    <property type="nucleotide sequence ID" value="NZ_BAAAKW010000064.1"/>
</dbReference>
<dbReference type="CDD" id="cd03257">
    <property type="entry name" value="ABC_NikE_OppD_transporters"/>
    <property type="match status" value="2"/>
</dbReference>
<dbReference type="InterPro" id="IPR003593">
    <property type="entry name" value="AAA+_ATPase"/>
</dbReference>
<dbReference type="PROSITE" id="PS00211">
    <property type="entry name" value="ABC_TRANSPORTER_1"/>
    <property type="match status" value="1"/>
</dbReference>
<evidence type="ECO:0000259" key="5">
    <source>
        <dbReference type="PROSITE" id="PS50893"/>
    </source>
</evidence>
<evidence type="ECO:0000313" key="7">
    <source>
        <dbReference type="Proteomes" id="UP001500943"/>
    </source>
</evidence>
<comment type="similarity">
    <text evidence="1">Belongs to the ABC transporter superfamily.</text>
</comment>
<evidence type="ECO:0000256" key="4">
    <source>
        <dbReference type="ARBA" id="ARBA00022840"/>
    </source>
</evidence>
<dbReference type="InterPro" id="IPR017871">
    <property type="entry name" value="ABC_transporter-like_CS"/>
</dbReference>
<protein>
    <submittedName>
        <fullName evidence="6">ABC transporter ATP-binding protein</fullName>
    </submittedName>
</protein>
<dbReference type="Pfam" id="PF08352">
    <property type="entry name" value="oligo_HPY"/>
    <property type="match status" value="1"/>
</dbReference>
<evidence type="ECO:0000313" key="6">
    <source>
        <dbReference type="EMBL" id="GAA1225756.1"/>
    </source>
</evidence>
<organism evidence="6 7">
    <name type="scientific">Rhodoglobus aureus</name>
    <dbReference type="NCBI Taxonomy" id="191497"/>
    <lineage>
        <taxon>Bacteria</taxon>
        <taxon>Bacillati</taxon>
        <taxon>Actinomycetota</taxon>
        <taxon>Actinomycetes</taxon>
        <taxon>Micrococcales</taxon>
        <taxon>Microbacteriaceae</taxon>
        <taxon>Rhodoglobus</taxon>
    </lineage>
</organism>
<keyword evidence="4 6" id="KW-0067">ATP-binding</keyword>
<dbReference type="InterPro" id="IPR050319">
    <property type="entry name" value="ABC_transp_ATP-bind"/>
</dbReference>
<keyword evidence="3" id="KW-0547">Nucleotide-binding</keyword>
<dbReference type="PANTHER" id="PTHR43776:SF7">
    <property type="entry name" value="D,D-DIPEPTIDE TRANSPORT ATP-BINDING PROTEIN DDPF-RELATED"/>
    <property type="match status" value="1"/>
</dbReference>
<dbReference type="PROSITE" id="PS50893">
    <property type="entry name" value="ABC_TRANSPORTER_2"/>
    <property type="match status" value="2"/>
</dbReference>
<dbReference type="SUPFAM" id="SSF52540">
    <property type="entry name" value="P-loop containing nucleoside triphosphate hydrolases"/>
    <property type="match status" value="2"/>
</dbReference>
<proteinExistence type="inferred from homology"/>
<dbReference type="InterPro" id="IPR013563">
    <property type="entry name" value="Oligopep_ABC_C"/>
</dbReference>
<gene>
    <name evidence="6" type="ORF">GCM10009655_25560</name>
</gene>
<dbReference type="Gene3D" id="3.40.50.300">
    <property type="entry name" value="P-loop containing nucleotide triphosphate hydrolases"/>
    <property type="match status" value="2"/>
</dbReference>
<feature type="domain" description="ABC transporter" evidence="5">
    <location>
        <begin position="300"/>
        <end position="543"/>
    </location>
</feature>
<dbReference type="SMART" id="SM00382">
    <property type="entry name" value="AAA"/>
    <property type="match status" value="2"/>
</dbReference>
<name>A0ABN1VZL8_9MICO</name>
<keyword evidence="2" id="KW-0813">Transport</keyword>
<dbReference type="NCBIfam" id="NF007739">
    <property type="entry name" value="PRK10419.1"/>
    <property type="match status" value="2"/>
</dbReference>
<evidence type="ECO:0000256" key="2">
    <source>
        <dbReference type="ARBA" id="ARBA00022448"/>
    </source>
</evidence>
<keyword evidence="7" id="KW-1185">Reference proteome</keyword>
<comment type="caution">
    <text evidence="6">The sequence shown here is derived from an EMBL/GenBank/DDBJ whole genome shotgun (WGS) entry which is preliminary data.</text>
</comment>
<dbReference type="InterPro" id="IPR027417">
    <property type="entry name" value="P-loop_NTPase"/>
</dbReference>
<reference evidence="6 7" key="1">
    <citation type="journal article" date="2019" name="Int. J. Syst. Evol. Microbiol.">
        <title>The Global Catalogue of Microorganisms (GCM) 10K type strain sequencing project: providing services to taxonomists for standard genome sequencing and annotation.</title>
        <authorList>
            <consortium name="The Broad Institute Genomics Platform"/>
            <consortium name="The Broad Institute Genome Sequencing Center for Infectious Disease"/>
            <person name="Wu L."/>
            <person name="Ma J."/>
        </authorList>
    </citation>
    <scope>NUCLEOTIDE SEQUENCE [LARGE SCALE GENOMIC DNA]</scope>
    <source>
        <strain evidence="6 7">JCM 12762</strain>
    </source>
</reference>
<dbReference type="EMBL" id="BAAAKW010000064">
    <property type="protein sequence ID" value="GAA1225756.1"/>
    <property type="molecule type" value="Genomic_DNA"/>
</dbReference>
<dbReference type="PANTHER" id="PTHR43776">
    <property type="entry name" value="TRANSPORT ATP-BINDING PROTEIN"/>
    <property type="match status" value="1"/>
</dbReference>
<evidence type="ECO:0000256" key="1">
    <source>
        <dbReference type="ARBA" id="ARBA00005417"/>
    </source>
</evidence>
<dbReference type="GO" id="GO:0005524">
    <property type="term" value="F:ATP binding"/>
    <property type="evidence" value="ECO:0007669"/>
    <property type="project" value="UniProtKB-KW"/>
</dbReference>
<dbReference type="Proteomes" id="UP001500943">
    <property type="component" value="Unassembled WGS sequence"/>
</dbReference>
<dbReference type="Pfam" id="PF00005">
    <property type="entry name" value="ABC_tran"/>
    <property type="match status" value="2"/>
</dbReference>
<dbReference type="InterPro" id="IPR003439">
    <property type="entry name" value="ABC_transporter-like_ATP-bd"/>
</dbReference>
<sequence>MTDQPLLSVQNLSVHFERAPAPAVDGVSFDVRAGECLAIVGESGSGKSVTARTLLGLAPPNAHVSFDALTLLGEPLPSARSRRWRTIRGASIGLVLQDALVSLDPLRPVGREIDDVLRLHTTLTHAQRQQRVLELLDAVGVPNPALRARQRSGELSGGLRQRALIATALAAGPPLIIADEPTTALDVTVQATVLSLLRSLTDTGTAFILITHDLAVVSQVADRVAVMSQGRIVESGETATVLNAPVAFETQQLLASIPVDVPRGVPLRIHERGPTLTTRPQQPVGGSASASAVAAGAPALELTAVSRRYPTRTDEPIQALDRVSLTLDTGTTLGLVGQSGSGKTTIARIALGLETADSGGIRLNGEQWGSLSAHERRPLRHTLGAIYQDPLSSFDPRLTVERILFDALRANVSGETSQLSTVDELLDAVDLPRSLKNRRPLHLSGGQRQRVAIARALAPAPRTLLCDEPVSALDVSTQARVLDLMDDLQRHLGLSYLFISHDLGVIRHMSDTVAVINEGRIVETGLAEEIFTSPKDPYTRSLIAALPRVHGPARALSTPRE</sequence>
<feature type="domain" description="ABC transporter" evidence="5">
    <location>
        <begin position="9"/>
        <end position="254"/>
    </location>
</feature>